<dbReference type="GO" id="GO:0003700">
    <property type="term" value="F:DNA-binding transcription factor activity"/>
    <property type="evidence" value="ECO:0007669"/>
    <property type="project" value="InterPro"/>
</dbReference>
<dbReference type="InterPro" id="IPR036388">
    <property type="entry name" value="WH-like_DNA-bd_sf"/>
</dbReference>
<dbReference type="Gene3D" id="1.10.10.10">
    <property type="entry name" value="Winged helix-like DNA-binding domain superfamily/Winged helix DNA-binding domain"/>
    <property type="match status" value="1"/>
</dbReference>
<dbReference type="InterPro" id="IPR000524">
    <property type="entry name" value="Tscrpt_reg_HTH_GntR"/>
</dbReference>
<keyword evidence="6" id="KW-1185">Reference proteome</keyword>
<feature type="domain" description="HTH gntR-type" evidence="4">
    <location>
        <begin position="9"/>
        <end position="46"/>
    </location>
</feature>
<keyword evidence="1" id="KW-0805">Transcription regulation</keyword>
<dbReference type="InterPro" id="IPR036390">
    <property type="entry name" value="WH_DNA-bd_sf"/>
</dbReference>
<protein>
    <submittedName>
        <fullName evidence="5">DNA-binding transcriptional repressor MngR</fullName>
    </submittedName>
</protein>
<gene>
    <name evidence="5" type="ORF">VTH8203_01960</name>
</gene>
<dbReference type="GO" id="GO:0003677">
    <property type="term" value="F:DNA binding"/>
    <property type="evidence" value="ECO:0007669"/>
    <property type="project" value="UniProtKB-KW"/>
</dbReference>
<organism evidence="5 6">
    <name type="scientific">Vibrio thalassae</name>
    <dbReference type="NCBI Taxonomy" id="1243014"/>
    <lineage>
        <taxon>Bacteria</taxon>
        <taxon>Pseudomonadati</taxon>
        <taxon>Pseudomonadota</taxon>
        <taxon>Gammaproteobacteria</taxon>
        <taxon>Vibrionales</taxon>
        <taxon>Vibrionaceae</taxon>
        <taxon>Vibrio</taxon>
    </lineage>
</organism>
<keyword evidence="3" id="KW-0804">Transcription</keyword>
<dbReference type="EMBL" id="OANU01000023">
    <property type="protein sequence ID" value="SNX48342.1"/>
    <property type="molecule type" value="Genomic_DNA"/>
</dbReference>
<reference evidence="6" key="1">
    <citation type="submission" date="2016-06" db="EMBL/GenBank/DDBJ databases">
        <authorList>
            <person name="Rodrigo-Torres L."/>
            <person name="Arahal R.D."/>
            <person name="Lucena T."/>
        </authorList>
    </citation>
    <scope>NUCLEOTIDE SEQUENCE [LARGE SCALE GENOMIC DNA]</scope>
    <source>
        <strain evidence="6">CECT8203</strain>
    </source>
</reference>
<evidence type="ECO:0000256" key="1">
    <source>
        <dbReference type="ARBA" id="ARBA00023015"/>
    </source>
</evidence>
<dbReference type="Proteomes" id="UP000219336">
    <property type="component" value="Unassembled WGS sequence"/>
</dbReference>
<evidence type="ECO:0000313" key="5">
    <source>
        <dbReference type="EMBL" id="SNX48342.1"/>
    </source>
</evidence>
<dbReference type="Pfam" id="PF00392">
    <property type="entry name" value="GntR"/>
    <property type="match status" value="1"/>
</dbReference>
<evidence type="ECO:0000313" key="6">
    <source>
        <dbReference type="Proteomes" id="UP000219336"/>
    </source>
</evidence>
<evidence type="ECO:0000256" key="2">
    <source>
        <dbReference type="ARBA" id="ARBA00023125"/>
    </source>
</evidence>
<name>A0A240EI25_9VIBR</name>
<proteinExistence type="predicted"/>
<keyword evidence="2 5" id="KW-0238">DNA-binding</keyword>
<dbReference type="AlphaFoldDB" id="A0A240EI25"/>
<dbReference type="RefSeq" id="WP_244181184.1">
    <property type="nucleotide sequence ID" value="NZ_JBHSII010000011.1"/>
</dbReference>
<accession>A0A240EI25</accession>
<dbReference type="SUPFAM" id="SSF46785">
    <property type="entry name" value="Winged helix' DNA-binding domain"/>
    <property type="match status" value="1"/>
</dbReference>
<evidence type="ECO:0000256" key="3">
    <source>
        <dbReference type="ARBA" id="ARBA00023163"/>
    </source>
</evidence>
<evidence type="ECO:0000259" key="4">
    <source>
        <dbReference type="Pfam" id="PF00392"/>
    </source>
</evidence>
<sequence>MESKSLQPLYIQVADTLKQRIDEGLYPQGSKLPSESQLVESLGVSRGINELWNILGHWRKMTFIIRATI</sequence>